<dbReference type="Proteomes" id="UP000076858">
    <property type="component" value="Unassembled WGS sequence"/>
</dbReference>
<protein>
    <submittedName>
        <fullName evidence="2">Uncharacterized protein</fullName>
    </submittedName>
</protein>
<name>A0A164LR36_9CRUS</name>
<reference evidence="2 3" key="1">
    <citation type="submission" date="2016-03" db="EMBL/GenBank/DDBJ databases">
        <title>EvidentialGene: Evidence-directed Construction of Genes on Genomes.</title>
        <authorList>
            <person name="Gilbert D.G."/>
            <person name="Choi J.-H."/>
            <person name="Mockaitis K."/>
            <person name="Colbourne J."/>
            <person name="Pfrender M."/>
        </authorList>
    </citation>
    <scope>NUCLEOTIDE SEQUENCE [LARGE SCALE GENOMIC DNA]</scope>
    <source>
        <strain evidence="2 3">Xinb3</strain>
        <tissue evidence="2">Complete organism</tissue>
    </source>
</reference>
<keyword evidence="3" id="KW-1185">Reference proteome</keyword>
<evidence type="ECO:0000313" key="2">
    <source>
        <dbReference type="EMBL" id="KZS04349.1"/>
    </source>
</evidence>
<proteinExistence type="predicted"/>
<evidence type="ECO:0000313" key="3">
    <source>
        <dbReference type="Proteomes" id="UP000076858"/>
    </source>
</evidence>
<feature type="region of interest" description="Disordered" evidence="1">
    <location>
        <begin position="142"/>
        <end position="161"/>
    </location>
</feature>
<sequence length="161" mass="18119">MAVIDDKLKLLSKFEALTHQQRFKSVFLSPKCTHVCLEQRSYICVVMAMFKIWRCIDTHGTSKTTVSPNQQVSTISSDANIRNQAPPVPCSRANRCQHANNGGNNTADTETTTRAWITSQLDLLSAPPQRSETILVIAERENNPPPFYTPPPTYQDAWFHS</sequence>
<feature type="compositionally biased region" description="Pro residues" evidence="1">
    <location>
        <begin position="143"/>
        <end position="153"/>
    </location>
</feature>
<organism evidence="2 3">
    <name type="scientific">Daphnia magna</name>
    <dbReference type="NCBI Taxonomy" id="35525"/>
    <lineage>
        <taxon>Eukaryota</taxon>
        <taxon>Metazoa</taxon>
        <taxon>Ecdysozoa</taxon>
        <taxon>Arthropoda</taxon>
        <taxon>Crustacea</taxon>
        <taxon>Branchiopoda</taxon>
        <taxon>Diplostraca</taxon>
        <taxon>Cladocera</taxon>
        <taxon>Anomopoda</taxon>
        <taxon>Daphniidae</taxon>
        <taxon>Daphnia</taxon>
    </lineage>
</organism>
<evidence type="ECO:0000256" key="1">
    <source>
        <dbReference type="SAM" id="MobiDB-lite"/>
    </source>
</evidence>
<dbReference type="EMBL" id="LRGB01003123">
    <property type="protein sequence ID" value="KZS04349.1"/>
    <property type="molecule type" value="Genomic_DNA"/>
</dbReference>
<dbReference type="AlphaFoldDB" id="A0A164LR36"/>
<gene>
    <name evidence="2" type="ORF">APZ42_032670</name>
</gene>
<comment type="caution">
    <text evidence="2">The sequence shown here is derived from an EMBL/GenBank/DDBJ whole genome shotgun (WGS) entry which is preliminary data.</text>
</comment>
<accession>A0A164LR36</accession>